<keyword evidence="7" id="KW-1185">Reference proteome</keyword>
<dbReference type="GO" id="GO:0043565">
    <property type="term" value="F:sequence-specific DNA binding"/>
    <property type="evidence" value="ECO:0007669"/>
    <property type="project" value="InterPro"/>
</dbReference>
<dbReference type="Gene3D" id="2.60.120.10">
    <property type="entry name" value="Jelly Rolls"/>
    <property type="match status" value="1"/>
</dbReference>
<dbReference type="InterPro" id="IPR009057">
    <property type="entry name" value="Homeodomain-like_sf"/>
</dbReference>
<organism evidence="6 7">
    <name type="scientific">Cohnella zeiphila</name>
    <dbReference type="NCBI Taxonomy" id="2761120"/>
    <lineage>
        <taxon>Bacteria</taxon>
        <taxon>Bacillati</taxon>
        <taxon>Bacillota</taxon>
        <taxon>Bacilli</taxon>
        <taxon>Bacillales</taxon>
        <taxon>Paenibacillaceae</taxon>
        <taxon>Cohnella</taxon>
    </lineage>
</organism>
<keyword evidence="4" id="KW-0804">Transcription</keyword>
<dbReference type="InterPro" id="IPR020449">
    <property type="entry name" value="Tscrpt_reg_AraC-type_HTH"/>
</dbReference>
<keyword evidence="1" id="KW-0805">Transcription regulation</keyword>
<feature type="domain" description="HTH araC/xylS-type" evidence="5">
    <location>
        <begin position="200"/>
        <end position="298"/>
    </location>
</feature>
<evidence type="ECO:0000313" key="6">
    <source>
        <dbReference type="EMBL" id="MBB6729801.1"/>
    </source>
</evidence>
<dbReference type="InterPro" id="IPR018062">
    <property type="entry name" value="HTH_AraC-typ_CS"/>
</dbReference>
<dbReference type="PANTHER" id="PTHR46796">
    <property type="entry name" value="HTH-TYPE TRANSCRIPTIONAL ACTIVATOR RHAS-RELATED"/>
    <property type="match status" value="1"/>
</dbReference>
<dbReference type="PANTHER" id="PTHR46796:SF2">
    <property type="entry name" value="TRANSCRIPTIONAL REGULATORY PROTEIN"/>
    <property type="match status" value="1"/>
</dbReference>
<evidence type="ECO:0000256" key="3">
    <source>
        <dbReference type="ARBA" id="ARBA00023159"/>
    </source>
</evidence>
<dbReference type="SMART" id="SM00342">
    <property type="entry name" value="HTH_ARAC"/>
    <property type="match status" value="1"/>
</dbReference>
<dbReference type="Pfam" id="PF02311">
    <property type="entry name" value="AraC_binding"/>
    <property type="match status" value="1"/>
</dbReference>
<dbReference type="InterPro" id="IPR003313">
    <property type="entry name" value="AraC-bd"/>
</dbReference>
<name>A0A7X0VTD2_9BACL</name>
<reference evidence="6 7" key="1">
    <citation type="submission" date="2020-08" db="EMBL/GenBank/DDBJ databases">
        <title>Cohnella phylogeny.</title>
        <authorList>
            <person name="Dunlap C."/>
        </authorList>
    </citation>
    <scope>NUCLEOTIDE SEQUENCE [LARGE SCALE GENOMIC DNA]</scope>
    <source>
        <strain evidence="6 7">CBP 2801</strain>
    </source>
</reference>
<dbReference type="SUPFAM" id="SSF51215">
    <property type="entry name" value="Regulatory protein AraC"/>
    <property type="match status" value="1"/>
</dbReference>
<keyword evidence="3" id="KW-0010">Activator</keyword>
<dbReference type="PROSITE" id="PS01124">
    <property type="entry name" value="HTH_ARAC_FAMILY_2"/>
    <property type="match status" value="1"/>
</dbReference>
<dbReference type="Proteomes" id="UP000564644">
    <property type="component" value="Unassembled WGS sequence"/>
</dbReference>
<protein>
    <submittedName>
        <fullName evidence="6">Helix-turn-helix transcriptional regulator</fullName>
    </submittedName>
</protein>
<keyword evidence="2" id="KW-0238">DNA-binding</keyword>
<gene>
    <name evidence="6" type="ORF">H7C18_02735</name>
</gene>
<dbReference type="AlphaFoldDB" id="A0A7X0VTD2"/>
<sequence length="301" mass="34130">MFETGSVQPYFENNKNRAGGFEYPFYAAEVDAGSLGYEVGSHWHYHMEMLYFAEGTADVLAGSRTIRAEEGDLILIAPCCVHAVTVAPGQISRHRVISLEPDLLSPMPALFTNVKYMLPYSADASIHFHANLLRACGLGDLPRQTEELLMEYKRKQSAFELTVTSAIYRLLARLVRAMPELGMAGDESASGQEKDRLRLRETLAYIDEHSHEPLTASRMARLSLMSYSHFAASFKRMTRAPFSSYLQFVRVRKAERLLLDPALSITQIALETGFNDSSYFIKHFRRIRGMTPLQYRKMVLK</sequence>
<dbReference type="GO" id="GO:0003700">
    <property type="term" value="F:DNA-binding transcription factor activity"/>
    <property type="evidence" value="ECO:0007669"/>
    <property type="project" value="InterPro"/>
</dbReference>
<dbReference type="RefSeq" id="WP_185127477.1">
    <property type="nucleotide sequence ID" value="NZ_JACJVO010000003.1"/>
</dbReference>
<dbReference type="InterPro" id="IPR037923">
    <property type="entry name" value="HTH-like"/>
</dbReference>
<dbReference type="InterPro" id="IPR014710">
    <property type="entry name" value="RmlC-like_jellyroll"/>
</dbReference>
<dbReference type="Gene3D" id="1.10.10.60">
    <property type="entry name" value="Homeodomain-like"/>
    <property type="match status" value="2"/>
</dbReference>
<comment type="caution">
    <text evidence="6">The sequence shown here is derived from an EMBL/GenBank/DDBJ whole genome shotgun (WGS) entry which is preliminary data.</text>
</comment>
<evidence type="ECO:0000256" key="2">
    <source>
        <dbReference type="ARBA" id="ARBA00023125"/>
    </source>
</evidence>
<dbReference type="SUPFAM" id="SSF46689">
    <property type="entry name" value="Homeodomain-like"/>
    <property type="match status" value="2"/>
</dbReference>
<dbReference type="InterPro" id="IPR050204">
    <property type="entry name" value="AraC_XylS_family_regulators"/>
</dbReference>
<evidence type="ECO:0000256" key="4">
    <source>
        <dbReference type="ARBA" id="ARBA00023163"/>
    </source>
</evidence>
<accession>A0A7X0VTD2</accession>
<dbReference type="Pfam" id="PF12833">
    <property type="entry name" value="HTH_18"/>
    <property type="match status" value="1"/>
</dbReference>
<evidence type="ECO:0000259" key="5">
    <source>
        <dbReference type="PROSITE" id="PS01124"/>
    </source>
</evidence>
<evidence type="ECO:0000256" key="1">
    <source>
        <dbReference type="ARBA" id="ARBA00023015"/>
    </source>
</evidence>
<proteinExistence type="predicted"/>
<dbReference type="InterPro" id="IPR018060">
    <property type="entry name" value="HTH_AraC"/>
</dbReference>
<dbReference type="EMBL" id="JACJVO010000003">
    <property type="protein sequence ID" value="MBB6729801.1"/>
    <property type="molecule type" value="Genomic_DNA"/>
</dbReference>
<dbReference type="PRINTS" id="PR00032">
    <property type="entry name" value="HTHARAC"/>
</dbReference>
<evidence type="ECO:0000313" key="7">
    <source>
        <dbReference type="Proteomes" id="UP000564644"/>
    </source>
</evidence>
<dbReference type="PROSITE" id="PS00041">
    <property type="entry name" value="HTH_ARAC_FAMILY_1"/>
    <property type="match status" value="1"/>
</dbReference>